<dbReference type="Proteomes" id="UP000038045">
    <property type="component" value="Unplaced"/>
</dbReference>
<evidence type="ECO:0000313" key="3">
    <source>
        <dbReference type="WBParaSite" id="PTRK_0001128800.1"/>
    </source>
</evidence>
<evidence type="ECO:0000256" key="1">
    <source>
        <dbReference type="SAM" id="MobiDB-lite"/>
    </source>
</evidence>
<dbReference type="Pfam" id="PF15320">
    <property type="entry name" value="RAM"/>
    <property type="match status" value="1"/>
</dbReference>
<reference evidence="3" key="1">
    <citation type="submission" date="2017-02" db="UniProtKB">
        <authorList>
            <consortium name="WormBaseParasite"/>
        </authorList>
    </citation>
    <scope>IDENTIFICATION</scope>
</reference>
<sequence length="150" mass="18080">MSQESEIINSNVEDVPTNNEDLDVKNDCGKEDNNDKNTIPLFPITKTTPNNTTPEDNPIIFVTKLEEYENLFKNRYSKEDEGYAYDSEKGITTPYINHNYGRPRFDNRGNNRYQNDRRNDRRNNGNFERRRYNNDDREDDRRRYDNDRRR</sequence>
<dbReference type="GO" id="GO:0106005">
    <property type="term" value="P:RNA 5'-cap (guanine-N7)-methylation"/>
    <property type="evidence" value="ECO:0007669"/>
    <property type="project" value="InterPro"/>
</dbReference>
<feature type="compositionally biased region" description="Basic and acidic residues" evidence="1">
    <location>
        <begin position="22"/>
        <end position="35"/>
    </location>
</feature>
<feature type="compositionally biased region" description="Polar residues" evidence="1">
    <location>
        <begin position="1"/>
        <end position="19"/>
    </location>
</feature>
<accession>A0A0N4ZS06</accession>
<dbReference type="GO" id="GO:0003723">
    <property type="term" value="F:RNA binding"/>
    <property type="evidence" value="ECO:0007669"/>
    <property type="project" value="InterPro"/>
</dbReference>
<feature type="compositionally biased region" description="Low complexity" evidence="1">
    <location>
        <begin position="43"/>
        <end position="56"/>
    </location>
</feature>
<feature type="compositionally biased region" description="Basic and acidic residues" evidence="1">
    <location>
        <begin position="103"/>
        <end position="150"/>
    </location>
</feature>
<feature type="compositionally biased region" description="Basic and acidic residues" evidence="1">
    <location>
        <begin position="78"/>
        <end position="89"/>
    </location>
</feature>
<protein>
    <submittedName>
        <fullName evidence="3">Btz domain-containing protein</fullName>
    </submittedName>
</protein>
<name>A0A0N4ZS06_PARTI</name>
<proteinExistence type="predicted"/>
<organism evidence="2 3">
    <name type="scientific">Parastrongyloides trichosuri</name>
    <name type="common">Possum-specific nematode worm</name>
    <dbReference type="NCBI Taxonomy" id="131310"/>
    <lineage>
        <taxon>Eukaryota</taxon>
        <taxon>Metazoa</taxon>
        <taxon>Ecdysozoa</taxon>
        <taxon>Nematoda</taxon>
        <taxon>Chromadorea</taxon>
        <taxon>Rhabditida</taxon>
        <taxon>Tylenchina</taxon>
        <taxon>Panagrolaimomorpha</taxon>
        <taxon>Strongyloidoidea</taxon>
        <taxon>Strongyloididae</taxon>
        <taxon>Parastrongyloides</taxon>
    </lineage>
</organism>
<feature type="region of interest" description="Disordered" evidence="1">
    <location>
        <begin position="1"/>
        <end position="56"/>
    </location>
</feature>
<evidence type="ECO:0000313" key="2">
    <source>
        <dbReference type="Proteomes" id="UP000038045"/>
    </source>
</evidence>
<feature type="region of interest" description="Disordered" evidence="1">
    <location>
        <begin position="78"/>
        <end position="150"/>
    </location>
</feature>
<keyword evidence="2" id="KW-1185">Reference proteome</keyword>
<dbReference type="GO" id="GO:0031533">
    <property type="term" value="C:mRNA capping enzyme complex"/>
    <property type="evidence" value="ECO:0007669"/>
    <property type="project" value="InterPro"/>
</dbReference>
<dbReference type="InterPro" id="IPR028271">
    <property type="entry name" value="RAMAC"/>
</dbReference>
<dbReference type="WBParaSite" id="PTRK_0001128800.1">
    <property type="protein sequence ID" value="PTRK_0001128800.1"/>
    <property type="gene ID" value="PTRK_0001128800"/>
</dbReference>
<dbReference type="AlphaFoldDB" id="A0A0N4ZS06"/>